<feature type="active site" evidence="9">
    <location>
        <position position="154"/>
    </location>
</feature>
<dbReference type="Pfam" id="PF06778">
    <property type="entry name" value="Chlor_dismutase"/>
    <property type="match status" value="1"/>
</dbReference>
<dbReference type="GO" id="GO:0016634">
    <property type="term" value="F:oxidoreductase activity, acting on the CH-CH group of donors, oxygen as acceptor"/>
    <property type="evidence" value="ECO:0007669"/>
    <property type="project" value="UniProtKB-UniRule"/>
</dbReference>
<keyword evidence="2 9" id="KW-0349">Heme</keyword>
<dbReference type="Proteomes" id="UP001224674">
    <property type="component" value="Chromosome"/>
</dbReference>
<comment type="catalytic activity">
    <reaction evidence="9">
        <text>Fe-coproporphyrin III + H2O2 + H(+) = harderoheme III + CO2 + 2 H2O</text>
        <dbReference type="Rhea" id="RHEA:57940"/>
        <dbReference type="ChEBI" id="CHEBI:15377"/>
        <dbReference type="ChEBI" id="CHEBI:15378"/>
        <dbReference type="ChEBI" id="CHEBI:16240"/>
        <dbReference type="ChEBI" id="CHEBI:16526"/>
        <dbReference type="ChEBI" id="CHEBI:68438"/>
        <dbReference type="ChEBI" id="CHEBI:142463"/>
    </reaction>
</comment>
<name>A0AAJ6DCW9_9MICC</name>
<keyword evidence="9" id="KW-0350">Heme biosynthesis</keyword>
<evidence type="ECO:0000313" key="12">
    <source>
        <dbReference type="Proteomes" id="UP001224674"/>
    </source>
</evidence>
<organism evidence="11 12">
    <name type="scientific">Auritidibacter ignavus</name>
    <dbReference type="NCBI Taxonomy" id="678932"/>
    <lineage>
        <taxon>Bacteria</taxon>
        <taxon>Bacillati</taxon>
        <taxon>Actinomycetota</taxon>
        <taxon>Actinomycetes</taxon>
        <taxon>Micrococcales</taxon>
        <taxon>Micrococcaceae</taxon>
        <taxon>Auritidibacter</taxon>
    </lineage>
</organism>
<dbReference type="PANTHER" id="PTHR36843">
    <property type="entry name" value="HEME-DEPENDENT PEROXIDASE YWFI-RELATED"/>
    <property type="match status" value="1"/>
</dbReference>
<dbReference type="EMBL" id="CP122566">
    <property type="protein sequence ID" value="WGH93267.1"/>
    <property type="molecule type" value="Genomic_DNA"/>
</dbReference>
<feature type="binding site" description="axial binding residue" evidence="9">
    <location>
        <position position="177"/>
    </location>
    <ligand>
        <name>Fe-coproporphyrin III</name>
        <dbReference type="ChEBI" id="CHEBI:68438"/>
    </ligand>
    <ligandPart>
        <name>Fe</name>
        <dbReference type="ChEBI" id="CHEBI:18248"/>
    </ligandPart>
</feature>
<dbReference type="AlphaFoldDB" id="A0AAJ6DCW9"/>
<feature type="compositionally biased region" description="Polar residues" evidence="10">
    <location>
        <begin position="1"/>
        <end position="21"/>
    </location>
</feature>
<dbReference type="InterPro" id="IPR010644">
    <property type="entry name" value="ChdC/CLD"/>
</dbReference>
<evidence type="ECO:0000313" key="11">
    <source>
        <dbReference type="EMBL" id="WGH93267.1"/>
    </source>
</evidence>
<evidence type="ECO:0000256" key="8">
    <source>
        <dbReference type="ARBA" id="ARBA00050019"/>
    </source>
</evidence>
<accession>A0AAJ6DCW9</accession>
<dbReference type="GO" id="GO:0006785">
    <property type="term" value="P:heme B biosynthetic process"/>
    <property type="evidence" value="ECO:0007669"/>
    <property type="project" value="UniProtKB-UniRule"/>
</dbReference>
<dbReference type="GO" id="GO:0046872">
    <property type="term" value="F:metal ion binding"/>
    <property type="evidence" value="ECO:0007669"/>
    <property type="project" value="UniProtKB-KW"/>
</dbReference>
<comment type="cofactor">
    <cofactor evidence="9">
        <name>Fe-coproporphyrin III</name>
        <dbReference type="ChEBI" id="CHEBI:68438"/>
    </cofactor>
    <text evidence="9">Fe-coproporphyrin III acts as both substrate and redox cofactor.</text>
</comment>
<dbReference type="GeneID" id="83694453"/>
<proteinExistence type="inferred from homology"/>
<keyword evidence="12" id="KW-1185">Reference proteome</keyword>
<evidence type="ECO:0000256" key="4">
    <source>
        <dbReference type="ARBA" id="ARBA00023004"/>
    </source>
</evidence>
<comment type="pathway">
    <text evidence="9">Porphyrin-containing compound metabolism; protoheme biosynthesis.</text>
</comment>
<dbReference type="Gene3D" id="3.30.70.1030">
    <property type="entry name" value="Apc35880, domain 1"/>
    <property type="match status" value="2"/>
</dbReference>
<dbReference type="GO" id="GO:0020037">
    <property type="term" value="F:heme binding"/>
    <property type="evidence" value="ECO:0007669"/>
    <property type="project" value="InterPro"/>
</dbReference>
<evidence type="ECO:0000256" key="10">
    <source>
        <dbReference type="SAM" id="MobiDB-lite"/>
    </source>
</evidence>
<evidence type="ECO:0000256" key="1">
    <source>
        <dbReference type="ARBA" id="ARBA00014413"/>
    </source>
</evidence>
<comment type="catalytic activity">
    <reaction evidence="9">
        <text>harderoheme III + H2O2 + H(+) = heme b + CO2 + 2 H2O</text>
        <dbReference type="Rhea" id="RHEA:57944"/>
        <dbReference type="ChEBI" id="CHEBI:15377"/>
        <dbReference type="ChEBI" id="CHEBI:15378"/>
        <dbReference type="ChEBI" id="CHEBI:16240"/>
        <dbReference type="ChEBI" id="CHEBI:16526"/>
        <dbReference type="ChEBI" id="CHEBI:60344"/>
        <dbReference type="ChEBI" id="CHEBI:142463"/>
    </reaction>
</comment>
<keyword evidence="9" id="KW-0560">Oxidoreductase</keyword>
<sequence>MTEQTENSTPAPGTVQQQASSVPELDTSWFTTYTVFARNRHENSVGSARSASEKQRDAEAFRALVADLSEQGITVRGLYDVSGMRAEADVMVWMWGKDPVALQQAIRQVRRADLFAGTHVAFTAMGADRMAEFNRDHVPAFAMGRKPRKWLCFYPFVRSYDWYTMDPAKRRDLLRSHGQLGQDFPDVWANTVSAFGLNDWEWLLGLEAPRLDMLVDMMRHLRNNETRHYVREEVPFYTGHYIEIDDVAEVLA</sequence>
<evidence type="ECO:0000256" key="3">
    <source>
        <dbReference type="ARBA" id="ARBA00022723"/>
    </source>
</evidence>
<keyword evidence="3 9" id="KW-0479">Metal-binding</keyword>
<dbReference type="HAMAP" id="MF_02244">
    <property type="entry name" value="Coproheme_decarbox_2"/>
    <property type="match status" value="1"/>
</dbReference>
<comment type="catalytic activity">
    <reaction evidence="7">
        <text>Fe-coproporphyrin III + 2 H2O2 + 2 H(+) = heme b + 2 CO2 + 4 H2O</text>
        <dbReference type="Rhea" id="RHEA:56516"/>
        <dbReference type="ChEBI" id="CHEBI:15377"/>
        <dbReference type="ChEBI" id="CHEBI:15378"/>
        <dbReference type="ChEBI" id="CHEBI:16240"/>
        <dbReference type="ChEBI" id="CHEBI:16526"/>
        <dbReference type="ChEBI" id="CHEBI:60344"/>
        <dbReference type="ChEBI" id="CHEBI:68438"/>
        <dbReference type="EC" id="1.3.98.5"/>
    </reaction>
    <physiologicalReaction direction="left-to-right" evidence="7">
        <dbReference type="Rhea" id="RHEA:56517"/>
    </physiologicalReaction>
</comment>
<evidence type="ECO:0000256" key="2">
    <source>
        <dbReference type="ARBA" id="ARBA00022617"/>
    </source>
</evidence>
<feature type="region of interest" description="Disordered" evidence="10">
    <location>
        <begin position="1"/>
        <end position="22"/>
    </location>
</feature>
<evidence type="ECO:0000256" key="5">
    <source>
        <dbReference type="ARBA" id="ARBA00029882"/>
    </source>
</evidence>
<dbReference type="EC" id="1.3.98.5" evidence="8 9"/>
<evidence type="ECO:0000256" key="6">
    <source>
        <dbReference type="ARBA" id="ARBA00030236"/>
    </source>
</evidence>
<evidence type="ECO:0000256" key="7">
    <source>
        <dbReference type="ARBA" id="ARBA00049896"/>
    </source>
</evidence>
<reference evidence="11 12" key="1">
    <citation type="submission" date="2023-03" db="EMBL/GenBank/DDBJ databases">
        <title>Complete genome sequences of several Auritidibacter ignavus strains isolated from ear infections.</title>
        <authorList>
            <person name="Baehr T."/>
            <person name="Baumhoegger A.M."/>
        </authorList>
    </citation>
    <scope>NUCLEOTIDE SEQUENCE [LARGE SCALE GENOMIC DNA]</scope>
    <source>
        <strain evidence="11 12">BABAE-6</strain>
    </source>
</reference>
<protein>
    <recommendedName>
        <fullName evidence="1 9">Coproheme decarboxylase</fullName>
        <ecNumber evidence="8 9">1.3.98.5</ecNumber>
    </recommendedName>
    <alternativeName>
        <fullName evidence="5 9">Coproheme III oxidative decarboxylase</fullName>
    </alternativeName>
    <alternativeName>
        <fullName evidence="6 9">Hydrogen peroxide-dependent heme synthase</fullName>
    </alternativeName>
</protein>
<dbReference type="NCBIfam" id="NF042928">
    <property type="entry name" value="HemQ_actino"/>
    <property type="match status" value="1"/>
</dbReference>
<gene>
    <name evidence="9" type="primary">chdC</name>
    <name evidence="11" type="ORF">QDX21_00130</name>
</gene>
<comment type="function">
    <text evidence="9">Involved in coproporphyrin-dependent heme b biosynthesis. Catalyzes the decarboxylation of Fe-coproporphyrin III (coproheme) to heme b (protoheme IX), the last step of the pathway. The reaction occurs in a stepwise manner with a three-propionate intermediate.</text>
</comment>
<dbReference type="InterPro" id="IPR011008">
    <property type="entry name" value="Dimeric_a/b-barrel"/>
</dbReference>
<evidence type="ECO:0000256" key="9">
    <source>
        <dbReference type="HAMAP-Rule" id="MF_02244"/>
    </source>
</evidence>
<dbReference type="RefSeq" id="WP_110100227.1">
    <property type="nucleotide sequence ID" value="NZ_CP122561.1"/>
</dbReference>
<dbReference type="PANTHER" id="PTHR36843:SF1">
    <property type="entry name" value="COPROHEME DECARBOXYLASE"/>
    <property type="match status" value="1"/>
</dbReference>
<dbReference type="SUPFAM" id="SSF54909">
    <property type="entry name" value="Dimeric alpha+beta barrel"/>
    <property type="match status" value="1"/>
</dbReference>
<keyword evidence="4 9" id="KW-0408">Iron</keyword>
<comment type="similarity">
    <text evidence="9">Belongs to the ChdC family. Type 2 subfamily.</text>
</comment>